<feature type="transmembrane region" description="Helical" evidence="1">
    <location>
        <begin position="5"/>
        <end position="23"/>
    </location>
</feature>
<sequence length="59" mass="7073">MGCGIFGPIILIIIGAWIWASNYGLVKFFRFSRDWPILLILIGIYGIYLIHKRKEWFWR</sequence>
<evidence type="ECO:0000259" key="2">
    <source>
        <dbReference type="Pfam" id="PF18917"/>
    </source>
</evidence>
<keyword evidence="1" id="KW-1133">Transmembrane helix</keyword>
<feature type="transmembrane region" description="Helical" evidence="1">
    <location>
        <begin position="35"/>
        <end position="51"/>
    </location>
</feature>
<evidence type="ECO:0000313" key="3">
    <source>
        <dbReference type="EMBL" id="RKX70912.1"/>
    </source>
</evidence>
<protein>
    <recommendedName>
        <fullName evidence="2">LiaI-LiaF-like transmembrane region domain-containing protein</fullName>
    </recommendedName>
</protein>
<gene>
    <name evidence="3" type="ORF">DRP53_03430</name>
</gene>
<organism evidence="3 4">
    <name type="scientific">candidate division WOR-3 bacterium</name>
    <dbReference type="NCBI Taxonomy" id="2052148"/>
    <lineage>
        <taxon>Bacteria</taxon>
        <taxon>Bacteria division WOR-3</taxon>
    </lineage>
</organism>
<dbReference type="AlphaFoldDB" id="A0A660SK58"/>
<keyword evidence="1" id="KW-0812">Transmembrane</keyword>
<reference evidence="3 4" key="1">
    <citation type="submission" date="2018-06" db="EMBL/GenBank/DDBJ databases">
        <title>Extensive metabolic versatility and redundancy in microbially diverse, dynamic hydrothermal sediments.</title>
        <authorList>
            <person name="Dombrowski N."/>
            <person name="Teske A."/>
            <person name="Baker B.J."/>
        </authorList>
    </citation>
    <scope>NUCLEOTIDE SEQUENCE [LARGE SCALE GENOMIC DNA]</scope>
    <source>
        <strain evidence="3">B36_G15</strain>
    </source>
</reference>
<keyword evidence="1" id="KW-0472">Membrane</keyword>
<dbReference type="InterPro" id="IPR043726">
    <property type="entry name" value="LiaI-LiaF-like_TM1"/>
</dbReference>
<evidence type="ECO:0000256" key="1">
    <source>
        <dbReference type="SAM" id="Phobius"/>
    </source>
</evidence>
<dbReference type="Pfam" id="PF18917">
    <property type="entry name" value="LiaI-LiaF-like_TM1"/>
    <property type="match status" value="1"/>
</dbReference>
<comment type="caution">
    <text evidence="3">The sequence shown here is derived from an EMBL/GenBank/DDBJ whole genome shotgun (WGS) entry which is preliminary data.</text>
</comment>
<feature type="domain" description="LiaI-LiaF-like transmembrane region" evidence="2">
    <location>
        <begin position="5"/>
        <end position="46"/>
    </location>
</feature>
<dbReference type="Proteomes" id="UP000268469">
    <property type="component" value="Unassembled WGS sequence"/>
</dbReference>
<name>A0A660SK58_UNCW3</name>
<proteinExistence type="predicted"/>
<evidence type="ECO:0000313" key="4">
    <source>
        <dbReference type="Proteomes" id="UP000268469"/>
    </source>
</evidence>
<accession>A0A660SK58</accession>
<dbReference type="EMBL" id="QNBE01000023">
    <property type="protein sequence ID" value="RKX70912.1"/>
    <property type="molecule type" value="Genomic_DNA"/>
</dbReference>